<keyword evidence="1" id="KW-0614">Plasmid</keyword>
<dbReference type="PANTHER" id="PTHR43611">
    <property type="entry name" value="ALPHA-D-GLUCOSE 1-PHOSPHATE PHOSPHATASE"/>
    <property type="match status" value="1"/>
</dbReference>
<reference evidence="1 2" key="1">
    <citation type="submission" date="2019-07" db="EMBL/GenBank/DDBJ databases">
        <title>Litoreibacter alkalisoli sp. nov., isolated from saline-alkaline soil.</title>
        <authorList>
            <person name="Wang S."/>
            <person name="Xu L."/>
            <person name="Xing Y.-T."/>
            <person name="Sun J.-Q."/>
        </authorList>
    </citation>
    <scope>NUCLEOTIDE SEQUENCE [LARGE SCALE GENOMIC DNA]</scope>
    <source>
        <strain evidence="1 2">LN3S51</strain>
        <plasmid evidence="1 2">unnamed4</plasmid>
    </source>
</reference>
<dbReference type="Pfam" id="PF00702">
    <property type="entry name" value="Hydrolase"/>
    <property type="match status" value="1"/>
</dbReference>
<dbReference type="AlphaFoldDB" id="A0A5B8IZ72"/>
<accession>A0A5B8IZ72</accession>
<dbReference type="SUPFAM" id="SSF56784">
    <property type="entry name" value="HAD-like"/>
    <property type="match status" value="1"/>
</dbReference>
<dbReference type="Gene3D" id="3.40.50.1000">
    <property type="entry name" value="HAD superfamily/HAD-like"/>
    <property type="match status" value="1"/>
</dbReference>
<keyword evidence="2" id="KW-1185">Reference proteome</keyword>
<dbReference type="EMBL" id="CP042265">
    <property type="protein sequence ID" value="QDY71432.1"/>
    <property type="molecule type" value="Genomic_DNA"/>
</dbReference>
<geneLocation type="plasmid" evidence="1 2">
    <name>unnamed4</name>
</geneLocation>
<dbReference type="Proteomes" id="UP000318483">
    <property type="component" value="Plasmid unnamed4"/>
</dbReference>
<dbReference type="CDD" id="cd02603">
    <property type="entry name" value="HAD_sEH-N_like"/>
    <property type="match status" value="1"/>
</dbReference>
<dbReference type="InterPro" id="IPR023214">
    <property type="entry name" value="HAD_sf"/>
</dbReference>
<proteinExistence type="predicted"/>
<dbReference type="NCBIfam" id="TIGR01509">
    <property type="entry name" value="HAD-SF-IA-v3"/>
    <property type="match status" value="1"/>
</dbReference>
<organism evidence="1 2">
    <name type="scientific">Qingshengfaniella alkalisoli</name>
    <dbReference type="NCBI Taxonomy" id="2599296"/>
    <lineage>
        <taxon>Bacteria</taxon>
        <taxon>Pseudomonadati</taxon>
        <taxon>Pseudomonadota</taxon>
        <taxon>Alphaproteobacteria</taxon>
        <taxon>Rhodobacterales</taxon>
        <taxon>Paracoccaceae</taxon>
        <taxon>Qingshengfaniella</taxon>
    </lineage>
</organism>
<sequence>MMRAVVFDIGGVLIQWDPHLAWIDEMGSREAVAEFLDRIDFSARNLRGDQGERFADLAAELDNEADRARLAAYVERYHLTVPAKMPGTWGILYRLKNRGVELHAITNVSAETWPAEVEKFPELGTIFGVAVVSGQERMLKPQPEIFATFCDRAGLKPKDCLFIDDRPDNVEAACAFGMDAVQFTNAQMLEHDLIARGLL</sequence>
<name>A0A5B8IZ72_9RHOB</name>
<dbReference type="KEGG" id="lit:FPZ52_17265"/>
<evidence type="ECO:0000313" key="2">
    <source>
        <dbReference type="Proteomes" id="UP000318483"/>
    </source>
</evidence>
<dbReference type="SFLD" id="SFLDG01129">
    <property type="entry name" value="C1.5:_HAD__Beta-PGM__Phosphata"/>
    <property type="match status" value="1"/>
</dbReference>
<dbReference type="InterPro" id="IPR006439">
    <property type="entry name" value="HAD-SF_hydro_IA"/>
</dbReference>
<gene>
    <name evidence="1" type="ORF">FPZ52_17265</name>
</gene>
<dbReference type="InterPro" id="IPR036412">
    <property type="entry name" value="HAD-like_sf"/>
</dbReference>
<dbReference type="PANTHER" id="PTHR43611:SF3">
    <property type="entry name" value="FLAVIN MONONUCLEOTIDE HYDROLASE 1, CHLOROPLATIC"/>
    <property type="match status" value="1"/>
</dbReference>
<evidence type="ECO:0000313" key="1">
    <source>
        <dbReference type="EMBL" id="QDY71432.1"/>
    </source>
</evidence>
<dbReference type="OrthoDB" id="9807742at2"/>
<dbReference type="SFLD" id="SFLDS00003">
    <property type="entry name" value="Haloacid_Dehalogenase"/>
    <property type="match status" value="1"/>
</dbReference>
<protein>
    <submittedName>
        <fullName evidence="1">HAD family phosphatase</fullName>
    </submittedName>
</protein>